<accession>A0AA38XRX8</accession>
<sequence>MEQAGEHFLADALERLVFGLSLHGQLQQALQQGVIGIGMGIAGVHRGPPRQSAWSTVARGMPAWRTPAEGLAPVQASRDHGARLRTIHAVAAGDSPMASVTPPGLAYEVEHDQVNHRFTARVRGQVALLDYQIKRRRMVITHTEVPEPIAGRGIAGELTRVALRFAREQKYKVVPACAYAEAFLQRHEEYHDLLGIPMKIGNNRPLHASVLAGAMGVLLLAGCQRENEAAPATDAAPAAEATGTAETPAAEAPLDLRDVIENNEREVVGISYPAGIDRYPGLARALQAYATSARGDLQQALDGLGNDKPTMPYELSLSFEKLLETPQLVVVSADGSRYTGGAHGEPLVARFVWLPAQQQMLSADKLVTDAKGWKAISDFVADQLRERVATRLSGEDMDPSQLQESLRNASRMIADGTGPQADNFSQFQPLTDDKGQITALRFVFPPYQVGPYSDGTQTADVPASVLLPHVAKDYVELRGGVVDTGLQERVTGLLHEAGIQIDGTRPQDIQVHDPRFFARVMAHGSLGLGESYMDGWWDGNVLDEFLFQLMQAHLDERVHGWREVADALKARLFNLQAGQRSYEVGRRHYDLGNDLYQAMLGQRLVYSCGYWRNANDLDAAQEAKLDLVCRKLGLRPGQRVLDIGCGWGEALKFAAERYGVSGVGVTISQEQADYARELCAGLPIEIRLQDYRELDEPFDAVFSIGMFEHVGDKNYRSFFDVARRCLSPRGLLLLHTIGSNVSRHRTDPWIARYIFPNSMLPSAAQISRAFEGRFVLEDWHNFGTDYDLTLQAWRRNVEAAWPTLDAQRYDEGFRRLWRFYLAGSMATFRSRHAQLWQLVLSPLGVPGGYVAPR</sequence>
<protein>
    <recommendedName>
        <fullName evidence="6">N-acetyltransferase domain-containing protein</fullName>
    </recommendedName>
</protein>
<keyword evidence="1" id="KW-0489">Methyltransferase</keyword>
<keyword evidence="2" id="KW-0808">Transferase</keyword>
<comment type="caution">
    <text evidence="7">The sequence shown here is derived from an EMBL/GenBank/DDBJ whole genome shotgun (WGS) entry which is preliminary data.</text>
</comment>
<dbReference type="InterPro" id="IPR031165">
    <property type="entry name" value="GNAT_YJDJ"/>
</dbReference>
<dbReference type="PANTHER" id="PTHR43667">
    <property type="entry name" value="CYCLOPROPANE-FATTY-ACYL-PHOSPHOLIPID SYNTHASE"/>
    <property type="match status" value="1"/>
</dbReference>
<feature type="region of interest" description="Disordered" evidence="5">
    <location>
        <begin position="231"/>
        <end position="254"/>
    </location>
</feature>
<dbReference type="Pfam" id="PF14542">
    <property type="entry name" value="Acetyltransf_CG"/>
    <property type="match status" value="1"/>
</dbReference>
<evidence type="ECO:0000256" key="2">
    <source>
        <dbReference type="ARBA" id="ARBA00022679"/>
    </source>
</evidence>
<dbReference type="Gene3D" id="3.90.640.20">
    <property type="entry name" value="Heat-shock cognate protein, ATPase"/>
    <property type="match status" value="1"/>
</dbReference>
<reference evidence="7" key="1">
    <citation type="submission" date="2022-10" db="EMBL/GenBank/DDBJ databases">
        <title>Culturing micro-colonial fungi from biological soil crusts in the Mojave desert and describing Neophaeococcomyces mojavensis, and introducing the new genera and species Taxawa tesnikishii.</title>
        <authorList>
            <person name="Kurbessoian T."/>
            <person name="Stajich J.E."/>
        </authorList>
    </citation>
    <scope>NUCLEOTIDE SEQUENCE</scope>
    <source>
        <strain evidence="7">TK_35</strain>
    </source>
</reference>
<dbReference type="AlphaFoldDB" id="A0AA38XRX8"/>
<dbReference type="InterPro" id="IPR021729">
    <property type="entry name" value="DUF3298"/>
</dbReference>
<dbReference type="PROSITE" id="PS51729">
    <property type="entry name" value="GNAT_YJDJ"/>
    <property type="match status" value="1"/>
</dbReference>
<dbReference type="Gene3D" id="3.30.565.40">
    <property type="entry name" value="Fervidobacterium nodosum Rt17-B1 like"/>
    <property type="match status" value="1"/>
</dbReference>
<feature type="compositionally biased region" description="Low complexity" evidence="5">
    <location>
        <begin position="231"/>
        <end position="253"/>
    </location>
</feature>
<dbReference type="SUPFAM" id="SSF55729">
    <property type="entry name" value="Acyl-CoA N-acyltransferases (Nat)"/>
    <property type="match status" value="1"/>
</dbReference>
<dbReference type="Pfam" id="PF11738">
    <property type="entry name" value="DUF3298"/>
    <property type="match status" value="1"/>
</dbReference>
<dbReference type="NCBIfam" id="NF008686">
    <property type="entry name" value="PRK11705.1"/>
    <property type="match status" value="1"/>
</dbReference>
<dbReference type="Gene3D" id="3.40.630.30">
    <property type="match status" value="1"/>
</dbReference>
<dbReference type="PANTHER" id="PTHR43667:SF1">
    <property type="entry name" value="CYCLOPROPANE-FATTY-ACYL-PHOSPHOLIPID SYNTHASE"/>
    <property type="match status" value="1"/>
</dbReference>
<proteinExistence type="predicted"/>
<evidence type="ECO:0000256" key="3">
    <source>
        <dbReference type="ARBA" id="ARBA00022691"/>
    </source>
</evidence>
<evidence type="ECO:0000256" key="1">
    <source>
        <dbReference type="ARBA" id="ARBA00022603"/>
    </source>
</evidence>
<dbReference type="Gene3D" id="3.40.50.150">
    <property type="entry name" value="Vaccinia Virus protein VP39"/>
    <property type="match status" value="1"/>
</dbReference>
<organism evidence="7">
    <name type="scientific">Knufia peltigerae</name>
    <dbReference type="NCBI Taxonomy" id="1002370"/>
    <lineage>
        <taxon>Eukaryota</taxon>
        <taxon>Fungi</taxon>
        <taxon>Dikarya</taxon>
        <taxon>Ascomycota</taxon>
        <taxon>Pezizomycotina</taxon>
        <taxon>Eurotiomycetes</taxon>
        <taxon>Chaetothyriomycetidae</taxon>
        <taxon>Chaetothyriales</taxon>
        <taxon>Trichomeriaceae</taxon>
        <taxon>Knufia</taxon>
    </lineage>
</organism>
<gene>
    <name evidence="7" type="ORF">H2204_012724</name>
</gene>
<keyword evidence="3" id="KW-0949">S-adenosyl-L-methionine</keyword>
<dbReference type="EMBL" id="JAPDRN010000133">
    <property type="protein sequence ID" value="KAJ9619354.1"/>
    <property type="molecule type" value="Genomic_DNA"/>
</dbReference>
<keyword evidence="4" id="KW-0443">Lipid metabolism</keyword>
<dbReference type="GO" id="GO:0006629">
    <property type="term" value="P:lipid metabolic process"/>
    <property type="evidence" value="ECO:0007669"/>
    <property type="project" value="UniProtKB-KW"/>
</dbReference>
<dbReference type="GO" id="GO:0008168">
    <property type="term" value="F:methyltransferase activity"/>
    <property type="evidence" value="ECO:0007669"/>
    <property type="project" value="UniProtKB-KW"/>
</dbReference>
<dbReference type="InterPro" id="IPR050723">
    <property type="entry name" value="CFA/CMAS"/>
</dbReference>
<dbReference type="InterPro" id="IPR029063">
    <property type="entry name" value="SAM-dependent_MTases_sf"/>
</dbReference>
<dbReference type="SUPFAM" id="SSF53335">
    <property type="entry name" value="S-adenosyl-L-methionine-dependent methyltransferases"/>
    <property type="match status" value="1"/>
</dbReference>
<dbReference type="InterPro" id="IPR037126">
    <property type="entry name" value="PdaC/RsiV-like_sf"/>
</dbReference>
<dbReference type="GO" id="GO:0032259">
    <property type="term" value="P:methylation"/>
    <property type="evidence" value="ECO:0007669"/>
    <property type="project" value="UniProtKB-KW"/>
</dbReference>
<dbReference type="CDD" id="cd02440">
    <property type="entry name" value="AdoMet_MTases"/>
    <property type="match status" value="1"/>
</dbReference>
<evidence type="ECO:0000259" key="6">
    <source>
        <dbReference type="PROSITE" id="PS51729"/>
    </source>
</evidence>
<evidence type="ECO:0000256" key="4">
    <source>
        <dbReference type="ARBA" id="ARBA00023098"/>
    </source>
</evidence>
<dbReference type="Pfam" id="PF02353">
    <property type="entry name" value="CMAS"/>
    <property type="match status" value="1"/>
</dbReference>
<dbReference type="InterPro" id="IPR016181">
    <property type="entry name" value="Acyl_CoA_acyltransferase"/>
</dbReference>
<feature type="domain" description="N-acetyltransferase" evidence="6">
    <location>
        <begin position="110"/>
        <end position="195"/>
    </location>
</feature>
<name>A0AA38XRX8_9EURO</name>
<evidence type="ECO:0000313" key="7">
    <source>
        <dbReference type="EMBL" id="KAJ9619354.1"/>
    </source>
</evidence>
<evidence type="ECO:0000256" key="5">
    <source>
        <dbReference type="SAM" id="MobiDB-lite"/>
    </source>
</evidence>